<evidence type="ECO:0000256" key="1">
    <source>
        <dbReference type="ARBA" id="ARBA00010652"/>
    </source>
</evidence>
<feature type="transmembrane region" description="Helical" evidence="2">
    <location>
        <begin position="250"/>
        <end position="273"/>
    </location>
</feature>
<keyword evidence="2" id="KW-0812">Transmembrane</keyword>
<evidence type="ECO:0000256" key="2">
    <source>
        <dbReference type="SAM" id="Phobius"/>
    </source>
</evidence>
<dbReference type="PANTHER" id="PTHR46766:SF1">
    <property type="entry name" value="GLUTAMINE-RICH PROTEIN 2"/>
    <property type="match status" value="1"/>
</dbReference>
<organism evidence="4 5">
    <name type="scientific">Mycobacterium leprae</name>
    <dbReference type="NCBI Taxonomy" id="1769"/>
    <lineage>
        <taxon>Bacteria</taxon>
        <taxon>Bacillati</taxon>
        <taxon>Actinomycetota</taxon>
        <taxon>Actinomycetes</taxon>
        <taxon>Mycobacteriales</taxon>
        <taxon>Mycobacteriaceae</taxon>
        <taxon>Mycobacterium</taxon>
    </lineage>
</organism>
<gene>
    <name evidence="4" type="ORF">DIJ64_13930</name>
</gene>
<name>A0AAD0KXF5_MYCLR</name>
<evidence type="ECO:0000313" key="5">
    <source>
        <dbReference type="Proteomes" id="UP000249682"/>
    </source>
</evidence>
<proteinExistence type="inferred from homology"/>
<feature type="transmembrane region" description="Helical" evidence="2">
    <location>
        <begin position="224"/>
        <end position="243"/>
    </location>
</feature>
<comment type="similarity">
    <text evidence="1">Belongs to the mycobacterial PPE family.</text>
</comment>
<reference evidence="4 5" key="1">
    <citation type="submission" date="2018-05" db="EMBL/GenBank/DDBJ databases">
        <title>Evolution of small genomes with special reference to Mycobacterium leprae.</title>
        <authorList>
            <person name="Mohanty P.S."/>
            <person name="Bansal A.K."/>
            <person name="Gupta U.D."/>
            <person name="Naaz F."/>
            <person name="Dwivedi V.D."/>
            <person name="Singh H."/>
            <person name="Gupta G."/>
            <person name="Sharma S."/>
            <person name="Arora M."/>
        </authorList>
    </citation>
    <scope>NUCLEOTIDE SEQUENCE [LARGE SCALE GENOMIC DNA]</scope>
    <source>
        <strain evidence="4 5">MRHRU-235-G</strain>
    </source>
</reference>
<keyword evidence="2" id="KW-1133">Transmembrane helix</keyword>
<sequence length="352" mass="37395">MSATVWMTSPPAVHSVSLSSGAGPGLLLATAAAWSKLSTAYSPFAADPNAFLAVSVPGYPAQAAVGLTTQHEKTASAVCTSAVAVMPMLVELAVNRIIRGVLVSAKFFGVNAIPIALNDADYPRMWVQATATMATYQVAIVAVLASAPRIISASVVLNPGVGEVVSATANDPVSWIWQLPQARWNAYMNLSLWIYQDIYEFLKNLIAKTVAIIEAFLTNSEAALVTYVLLLSAVVYQLFFNAIGWTTWALILSSPFTVPLASSLGLFASLAWLPTQIAVFADPAVGAAPPVVAAAAGQFMWLATSWRLAEYVCSTGYFWMPISELCSIATQWCPARVLGRSDLPGPYTKKPA</sequence>
<dbReference type="RefSeq" id="WP_049769909.1">
    <property type="nucleotide sequence ID" value="NZ_CP029543.1"/>
</dbReference>
<feature type="domain" description="PPE" evidence="3">
    <location>
        <begin position="63"/>
        <end position="147"/>
    </location>
</feature>
<dbReference type="SUPFAM" id="SSF140459">
    <property type="entry name" value="PE/PPE dimer-like"/>
    <property type="match status" value="1"/>
</dbReference>
<dbReference type="Proteomes" id="UP000249682">
    <property type="component" value="Chromosome"/>
</dbReference>
<protein>
    <submittedName>
        <fullName evidence="4">PPE family protein</fullName>
    </submittedName>
</protein>
<keyword evidence="2" id="KW-0472">Membrane</keyword>
<dbReference type="Gene3D" id="1.20.1260.20">
    <property type="entry name" value="PPE superfamily"/>
    <property type="match status" value="2"/>
</dbReference>
<dbReference type="EMBL" id="CP029543">
    <property type="protein sequence ID" value="AWV48760.1"/>
    <property type="molecule type" value="Genomic_DNA"/>
</dbReference>
<dbReference type="InterPro" id="IPR038332">
    <property type="entry name" value="PPE_sf"/>
</dbReference>
<dbReference type="GO" id="GO:0052572">
    <property type="term" value="P:response to host immune response"/>
    <property type="evidence" value="ECO:0007669"/>
    <property type="project" value="TreeGrafter"/>
</dbReference>
<accession>A0AAD0KXF5</accession>
<evidence type="ECO:0000313" key="4">
    <source>
        <dbReference type="EMBL" id="AWV48760.1"/>
    </source>
</evidence>
<evidence type="ECO:0000259" key="3">
    <source>
        <dbReference type="Pfam" id="PF00823"/>
    </source>
</evidence>
<dbReference type="PANTHER" id="PTHR46766">
    <property type="entry name" value="GLUTAMINE-RICH PROTEIN 2"/>
    <property type="match status" value="1"/>
</dbReference>
<dbReference type="InterPro" id="IPR000030">
    <property type="entry name" value="PPE_dom"/>
</dbReference>
<dbReference type="AlphaFoldDB" id="A0AAD0KXF5"/>
<dbReference type="Pfam" id="PF00823">
    <property type="entry name" value="PPE"/>
    <property type="match status" value="2"/>
</dbReference>
<feature type="domain" description="PPE" evidence="3">
    <location>
        <begin position="6"/>
        <end position="53"/>
    </location>
</feature>